<organism evidence="1 2">
    <name type="scientific">Brachionus calyciflorus</name>
    <dbReference type="NCBI Taxonomy" id="104777"/>
    <lineage>
        <taxon>Eukaryota</taxon>
        <taxon>Metazoa</taxon>
        <taxon>Spiralia</taxon>
        <taxon>Gnathifera</taxon>
        <taxon>Rotifera</taxon>
        <taxon>Eurotatoria</taxon>
        <taxon>Monogononta</taxon>
        <taxon>Pseudotrocha</taxon>
        <taxon>Ploima</taxon>
        <taxon>Brachionidae</taxon>
        <taxon>Brachionus</taxon>
    </lineage>
</organism>
<sequence length="81" mass="9732">KILIMSSQNGSNLNFTSEKSQLEVKKFSDINPHLRVNFENFYLNREPLNTQKIDYDFKPIDKSQIKLKKSNFNWQLNEFNY</sequence>
<protein>
    <submittedName>
        <fullName evidence="1">Uncharacterized protein</fullName>
    </submittedName>
</protein>
<reference evidence="1" key="1">
    <citation type="submission" date="2021-02" db="EMBL/GenBank/DDBJ databases">
        <authorList>
            <person name="Nowell W R."/>
        </authorList>
    </citation>
    <scope>NUCLEOTIDE SEQUENCE</scope>
    <source>
        <strain evidence="1">Ploen Becks lab</strain>
    </source>
</reference>
<evidence type="ECO:0000313" key="2">
    <source>
        <dbReference type="Proteomes" id="UP000663879"/>
    </source>
</evidence>
<proteinExistence type="predicted"/>
<dbReference type="AlphaFoldDB" id="A0A813S9U1"/>
<gene>
    <name evidence="1" type="ORF">OXX778_LOCUS6226</name>
</gene>
<dbReference type="Proteomes" id="UP000663879">
    <property type="component" value="Unassembled WGS sequence"/>
</dbReference>
<comment type="caution">
    <text evidence="1">The sequence shown here is derived from an EMBL/GenBank/DDBJ whole genome shotgun (WGS) entry which is preliminary data.</text>
</comment>
<keyword evidence="2" id="KW-1185">Reference proteome</keyword>
<name>A0A813S9U1_9BILA</name>
<accession>A0A813S9U1</accession>
<feature type="non-terminal residue" evidence="1">
    <location>
        <position position="1"/>
    </location>
</feature>
<evidence type="ECO:0000313" key="1">
    <source>
        <dbReference type="EMBL" id="CAF0796227.1"/>
    </source>
</evidence>
<dbReference type="EMBL" id="CAJNOC010000724">
    <property type="protein sequence ID" value="CAF0796227.1"/>
    <property type="molecule type" value="Genomic_DNA"/>
</dbReference>